<evidence type="ECO:0000313" key="1">
    <source>
        <dbReference type="EMBL" id="KAI5395341.1"/>
    </source>
</evidence>
<dbReference type="EMBL" id="JAMSHJ010000006">
    <property type="protein sequence ID" value="KAI5395341.1"/>
    <property type="molecule type" value="Genomic_DNA"/>
</dbReference>
<reference evidence="1 2" key="1">
    <citation type="journal article" date="2022" name="Nat. Genet.">
        <title>Improved pea reference genome and pan-genome highlight genomic features and evolutionary characteristics.</title>
        <authorList>
            <person name="Yang T."/>
            <person name="Liu R."/>
            <person name="Luo Y."/>
            <person name="Hu S."/>
            <person name="Wang D."/>
            <person name="Wang C."/>
            <person name="Pandey M.K."/>
            <person name="Ge S."/>
            <person name="Xu Q."/>
            <person name="Li N."/>
            <person name="Li G."/>
            <person name="Huang Y."/>
            <person name="Saxena R.K."/>
            <person name="Ji Y."/>
            <person name="Li M."/>
            <person name="Yan X."/>
            <person name="He Y."/>
            <person name="Liu Y."/>
            <person name="Wang X."/>
            <person name="Xiang C."/>
            <person name="Varshney R.K."/>
            <person name="Ding H."/>
            <person name="Gao S."/>
            <person name="Zong X."/>
        </authorList>
    </citation>
    <scope>NUCLEOTIDE SEQUENCE [LARGE SCALE GENOMIC DNA]</scope>
    <source>
        <strain evidence="1 2">cv. Zhongwan 6</strain>
    </source>
</reference>
<dbReference type="AlphaFoldDB" id="A0A9D4W6T8"/>
<organism evidence="1 2">
    <name type="scientific">Pisum sativum</name>
    <name type="common">Garden pea</name>
    <name type="synonym">Lathyrus oleraceus</name>
    <dbReference type="NCBI Taxonomy" id="3888"/>
    <lineage>
        <taxon>Eukaryota</taxon>
        <taxon>Viridiplantae</taxon>
        <taxon>Streptophyta</taxon>
        <taxon>Embryophyta</taxon>
        <taxon>Tracheophyta</taxon>
        <taxon>Spermatophyta</taxon>
        <taxon>Magnoliopsida</taxon>
        <taxon>eudicotyledons</taxon>
        <taxon>Gunneridae</taxon>
        <taxon>Pentapetalae</taxon>
        <taxon>rosids</taxon>
        <taxon>fabids</taxon>
        <taxon>Fabales</taxon>
        <taxon>Fabaceae</taxon>
        <taxon>Papilionoideae</taxon>
        <taxon>50 kb inversion clade</taxon>
        <taxon>NPAAA clade</taxon>
        <taxon>Hologalegina</taxon>
        <taxon>IRL clade</taxon>
        <taxon>Fabeae</taxon>
        <taxon>Lathyrus</taxon>
    </lineage>
</organism>
<name>A0A9D4W6T8_PEA</name>
<comment type="caution">
    <text evidence="1">The sequence shown here is derived from an EMBL/GenBank/DDBJ whole genome shotgun (WGS) entry which is preliminary data.</text>
</comment>
<sequence length="120" mass="13265">MRRRPSGAYKCTKCDKFGHNVLSCKRLTQDPNALEIKRKPKTSHKNINVQTTVDVQSSVLANVRENIDVHANVDVRANVQSNVQGNVQHHVDASQVVNNVVAENNVVHIDASQAESCVVK</sequence>
<gene>
    <name evidence="1" type="ORF">KIW84_061797</name>
</gene>
<dbReference type="Proteomes" id="UP001058974">
    <property type="component" value="Chromosome 6"/>
</dbReference>
<dbReference type="Gramene" id="Psat06G0179700-T1">
    <property type="protein sequence ID" value="KAI5395341.1"/>
    <property type="gene ID" value="KIW84_061797"/>
</dbReference>
<protein>
    <submittedName>
        <fullName evidence="1">Uncharacterized protein</fullName>
    </submittedName>
</protein>
<keyword evidence="2" id="KW-1185">Reference proteome</keyword>
<proteinExistence type="predicted"/>
<accession>A0A9D4W6T8</accession>
<evidence type="ECO:0000313" key="2">
    <source>
        <dbReference type="Proteomes" id="UP001058974"/>
    </source>
</evidence>